<evidence type="ECO:0008006" key="3">
    <source>
        <dbReference type="Google" id="ProtNLM"/>
    </source>
</evidence>
<protein>
    <recommendedName>
        <fullName evidence="3">BTB domain-containing protein</fullName>
    </recommendedName>
</protein>
<gene>
    <name evidence="1" type="ORF">EDD18DRAFT_1106732</name>
</gene>
<dbReference type="Proteomes" id="UP001175228">
    <property type="component" value="Unassembled WGS sequence"/>
</dbReference>
<evidence type="ECO:0000313" key="2">
    <source>
        <dbReference type="Proteomes" id="UP001175228"/>
    </source>
</evidence>
<sequence>MSGSISELVGVKKHEIYFIEGRGVYFLASSGYQQGESTKFRQMFGGLTFPGKEPRGSSPDTAFRFSDVTIEEFAHCLRIFYHVGFTILRIAYPRASPLLTRRTEDSDEVLYQIASTSQMLCKSWGGDTSMYQVTAFQYPVTPHRKHRLNIELDLQQLPLIWKVFYVDCTLSKMRTSKVEWEI</sequence>
<reference evidence="1" key="1">
    <citation type="submission" date="2023-06" db="EMBL/GenBank/DDBJ databases">
        <authorList>
            <consortium name="Lawrence Berkeley National Laboratory"/>
            <person name="Ahrendt S."/>
            <person name="Sahu N."/>
            <person name="Indic B."/>
            <person name="Wong-Bajracharya J."/>
            <person name="Merenyi Z."/>
            <person name="Ke H.-M."/>
            <person name="Monk M."/>
            <person name="Kocsube S."/>
            <person name="Drula E."/>
            <person name="Lipzen A."/>
            <person name="Balint B."/>
            <person name="Henrissat B."/>
            <person name="Andreopoulos B."/>
            <person name="Martin F.M."/>
            <person name="Harder C.B."/>
            <person name="Rigling D."/>
            <person name="Ford K.L."/>
            <person name="Foster G.D."/>
            <person name="Pangilinan J."/>
            <person name="Papanicolaou A."/>
            <person name="Barry K."/>
            <person name="LaButti K."/>
            <person name="Viragh M."/>
            <person name="Koriabine M."/>
            <person name="Yan M."/>
            <person name="Riley R."/>
            <person name="Champramary S."/>
            <person name="Plett K.L."/>
            <person name="Tsai I.J."/>
            <person name="Slot J."/>
            <person name="Sipos G."/>
            <person name="Plett J."/>
            <person name="Nagy L.G."/>
            <person name="Grigoriev I.V."/>
        </authorList>
    </citation>
    <scope>NUCLEOTIDE SEQUENCE</scope>
    <source>
        <strain evidence="1">HWK02</strain>
    </source>
</reference>
<proteinExistence type="predicted"/>
<dbReference type="AlphaFoldDB" id="A0AA39Q2E7"/>
<keyword evidence="2" id="KW-1185">Reference proteome</keyword>
<dbReference type="EMBL" id="JAUEPU010000019">
    <property type="protein sequence ID" value="KAK0494866.1"/>
    <property type="molecule type" value="Genomic_DNA"/>
</dbReference>
<accession>A0AA39Q2E7</accession>
<organism evidence="1 2">
    <name type="scientific">Armillaria luteobubalina</name>
    <dbReference type="NCBI Taxonomy" id="153913"/>
    <lineage>
        <taxon>Eukaryota</taxon>
        <taxon>Fungi</taxon>
        <taxon>Dikarya</taxon>
        <taxon>Basidiomycota</taxon>
        <taxon>Agaricomycotina</taxon>
        <taxon>Agaricomycetes</taxon>
        <taxon>Agaricomycetidae</taxon>
        <taxon>Agaricales</taxon>
        <taxon>Marasmiineae</taxon>
        <taxon>Physalacriaceae</taxon>
        <taxon>Armillaria</taxon>
    </lineage>
</organism>
<name>A0AA39Q2E7_9AGAR</name>
<evidence type="ECO:0000313" key="1">
    <source>
        <dbReference type="EMBL" id="KAK0494866.1"/>
    </source>
</evidence>
<comment type="caution">
    <text evidence="1">The sequence shown here is derived from an EMBL/GenBank/DDBJ whole genome shotgun (WGS) entry which is preliminary data.</text>
</comment>